<dbReference type="AlphaFoldDB" id="A0A0A9EPF8"/>
<sequence>MQWLPNKNETSTHFEFIWFPMRNSPFPCLLYKLQYVR</sequence>
<accession>A0A0A9EPF8</accession>
<protein>
    <submittedName>
        <fullName evidence="1">Uncharacterized protein</fullName>
    </submittedName>
</protein>
<organism evidence="1">
    <name type="scientific">Arundo donax</name>
    <name type="common">Giant reed</name>
    <name type="synonym">Donax arundinaceus</name>
    <dbReference type="NCBI Taxonomy" id="35708"/>
    <lineage>
        <taxon>Eukaryota</taxon>
        <taxon>Viridiplantae</taxon>
        <taxon>Streptophyta</taxon>
        <taxon>Embryophyta</taxon>
        <taxon>Tracheophyta</taxon>
        <taxon>Spermatophyta</taxon>
        <taxon>Magnoliopsida</taxon>
        <taxon>Liliopsida</taxon>
        <taxon>Poales</taxon>
        <taxon>Poaceae</taxon>
        <taxon>PACMAD clade</taxon>
        <taxon>Arundinoideae</taxon>
        <taxon>Arundineae</taxon>
        <taxon>Arundo</taxon>
    </lineage>
</organism>
<dbReference type="EMBL" id="GBRH01197002">
    <property type="protein sequence ID" value="JAE00894.1"/>
    <property type="molecule type" value="Transcribed_RNA"/>
</dbReference>
<proteinExistence type="predicted"/>
<name>A0A0A9EPF8_ARUDO</name>
<reference evidence="1" key="2">
    <citation type="journal article" date="2015" name="Data Brief">
        <title>Shoot transcriptome of the giant reed, Arundo donax.</title>
        <authorList>
            <person name="Barrero R.A."/>
            <person name="Guerrero F.D."/>
            <person name="Moolhuijzen P."/>
            <person name="Goolsby J.A."/>
            <person name="Tidwell J."/>
            <person name="Bellgard S.E."/>
            <person name="Bellgard M.I."/>
        </authorList>
    </citation>
    <scope>NUCLEOTIDE SEQUENCE</scope>
    <source>
        <tissue evidence="1">Shoot tissue taken approximately 20 cm above the soil surface</tissue>
    </source>
</reference>
<reference evidence="1" key="1">
    <citation type="submission" date="2014-09" db="EMBL/GenBank/DDBJ databases">
        <authorList>
            <person name="Magalhaes I.L.F."/>
            <person name="Oliveira U."/>
            <person name="Santos F.R."/>
            <person name="Vidigal T.H.D.A."/>
            <person name="Brescovit A.D."/>
            <person name="Santos A.J."/>
        </authorList>
    </citation>
    <scope>NUCLEOTIDE SEQUENCE</scope>
    <source>
        <tissue evidence="1">Shoot tissue taken approximately 20 cm above the soil surface</tissue>
    </source>
</reference>
<evidence type="ECO:0000313" key="1">
    <source>
        <dbReference type="EMBL" id="JAE00894.1"/>
    </source>
</evidence>